<dbReference type="AlphaFoldDB" id="A0AAV4JUQ1"/>
<evidence type="ECO:0000313" key="2">
    <source>
        <dbReference type="EMBL" id="GFS26507.1"/>
    </source>
</evidence>
<dbReference type="InterPro" id="IPR036691">
    <property type="entry name" value="Endo/exonu/phosph_ase_sf"/>
</dbReference>
<dbReference type="PANTHER" id="PTHR23227:SF67">
    <property type="entry name" value="CRANIOFACIAL DEVELOPMENT PROTEIN 2-LIKE"/>
    <property type="match status" value="1"/>
</dbReference>
<gene>
    <name evidence="2" type="ORF">ElyMa_005216700</name>
</gene>
<accession>A0AAV4JUQ1</accession>
<dbReference type="EMBL" id="BMAT01010418">
    <property type="protein sequence ID" value="GFS26507.1"/>
    <property type="molecule type" value="Genomic_DNA"/>
</dbReference>
<dbReference type="Gene3D" id="3.60.10.10">
    <property type="entry name" value="Endonuclease/exonuclease/phosphatase"/>
    <property type="match status" value="1"/>
</dbReference>
<dbReference type="InterPro" id="IPR005135">
    <property type="entry name" value="Endo/exonuclease/phosphatase"/>
</dbReference>
<keyword evidence="3" id="KW-1185">Reference proteome</keyword>
<evidence type="ECO:0000259" key="1">
    <source>
        <dbReference type="Pfam" id="PF03372"/>
    </source>
</evidence>
<proteinExistence type="predicted"/>
<name>A0AAV4JUQ1_9GAST</name>
<dbReference type="Pfam" id="PF03372">
    <property type="entry name" value="Exo_endo_phos"/>
    <property type="match status" value="1"/>
</dbReference>
<dbReference type="PANTHER" id="PTHR23227">
    <property type="entry name" value="BUCENTAUR RELATED"/>
    <property type="match status" value="1"/>
</dbReference>
<dbReference type="GO" id="GO:0003824">
    <property type="term" value="F:catalytic activity"/>
    <property type="evidence" value="ECO:0007669"/>
    <property type="project" value="InterPro"/>
</dbReference>
<protein>
    <submittedName>
        <fullName evidence="2">Craniofacial development protein 2-like</fullName>
    </submittedName>
</protein>
<dbReference type="SUPFAM" id="SSF56219">
    <property type="entry name" value="DNase I-like"/>
    <property type="match status" value="1"/>
</dbReference>
<dbReference type="CDD" id="cd09076">
    <property type="entry name" value="L1-EN"/>
    <property type="match status" value="1"/>
</dbReference>
<reference evidence="2 3" key="1">
    <citation type="journal article" date="2021" name="Elife">
        <title>Chloroplast acquisition without the gene transfer in kleptoplastic sea slugs, Plakobranchus ocellatus.</title>
        <authorList>
            <person name="Maeda T."/>
            <person name="Takahashi S."/>
            <person name="Yoshida T."/>
            <person name="Shimamura S."/>
            <person name="Takaki Y."/>
            <person name="Nagai Y."/>
            <person name="Toyoda A."/>
            <person name="Suzuki Y."/>
            <person name="Arimoto A."/>
            <person name="Ishii H."/>
            <person name="Satoh N."/>
            <person name="Nishiyama T."/>
            <person name="Hasebe M."/>
            <person name="Maruyama T."/>
            <person name="Minagawa J."/>
            <person name="Obokata J."/>
            <person name="Shigenobu S."/>
        </authorList>
    </citation>
    <scope>NUCLEOTIDE SEQUENCE [LARGE SCALE GENOMIC DNA]</scope>
</reference>
<feature type="domain" description="Endonuclease/exonuclease/phosphatase" evidence="1">
    <location>
        <begin position="32"/>
        <end position="146"/>
    </location>
</feature>
<evidence type="ECO:0000313" key="3">
    <source>
        <dbReference type="Proteomes" id="UP000762676"/>
    </source>
</evidence>
<sequence>MHMLGYLPVSKRNILIKIQATPFNLAILQTYAPTSDYSEEVVDKYYEEVKDVLKEVKSSEVLIVMGDMNAKVGNQKLKNIVGQHGLGKINDRGVKLTQFCSEYDLCIKNTFFQHQPRRTYTWKSPGDRRRNQIDYIMIKQRFKNSVKQCKTYPVADIESDNAPVVAKIQIKLKKLEKTIFNSLEKMTAFSSL</sequence>
<dbReference type="InterPro" id="IPR027124">
    <property type="entry name" value="Swc5/CFDP1/2"/>
</dbReference>
<organism evidence="2 3">
    <name type="scientific">Elysia marginata</name>
    <dbReference type="NCBI Taxonomy" id="1093978"/>
    <lineage>
        <taxon>Eukaryota</taxon>
        <taxon>Metazoa</taxon>
        <taxon>Spiralia</taxon>
        <taxon>Lophotrochozoa</taxon>
        <taxon>Mollusca</taxon>
        <taxon>Gastropoda</taxon>
        <taxon>Heterobranchia</taxon>
        <taxon>Euthyneura</taxon>
        <taxon>Panpulmonata</taxon>
        <taxon>Sacoglossa</taxon>
        <taxon>Placobranchoidea</taxon>
        <taxon>Plakobranchidae</taxon>
        <taxon>Elysia</taxon>
    </lineage>
</organism>
<dbReference type="Proteomes" id="UP000762676">
    <property type="component" value="Unassembled WGS sequence"/>
</dbReference>
<comment type="caution">
    <text evidence="2">The sequence shown here is derived from an EMBL/GenBank/DDBJ whole genome shotgun (WGS) entry which is preliminary data.</text>
</comment>